<dbReference type="AlphaFoldDB" id="A0AAD2CXF4"/>
<accession>A0AAD2CXF4</accession>
<proteinExistence type="predicted"/>
<feature type="region of interest" description="Disordered" evidence="1">
    <location>
        <begin position="94"/>
        <end position="135"/>
    </location>
</feature>
<dbReference type="EMBL" id="CAKOGP040000890">
    <property type="protein sequence ID" value="CAJ1940350.1"/>
    <property type="molecule type" value="Genomic_DNA"/>
</dbReference>
<sequence length="174" mass="19076">MPSLQSMIFLWTLSQSQLYSNAFELRTGIKESPFAQTSLPTNEGSCTDSRNRRKFLECAGLTLFGAAFAPTSCRAMTSYSANARNFDRMNSGDFSGGSLYDNNPKSEAGKKRRAMVGCKTEASRREGSQQLNQPPLSEQQCNKLVMGGETEFMLQALRKLDCPTCPYGIGAAPN</sequence>
<comment type="caution">
    <text evidence="2">The sequence shown here is derived from an EMBL/GenBank/DDBJ whole genome shotgun (WGS) entry which is preliminary data.</text>
</comment>
<gene>
    <name evidence="2" type="ORF">CYCCA115_LOCUS6998</name>
</gene>
<protein>
    <submittedName>
        <fullName evidence="2">Uncharacterized protein</fullName>
    </submittedName>
</protein>
<organism evidence="2 3">
    <name type="scientific">Cylindrotheca closterium</name>
    <dbReference type="NCBI Taxonomy" id="2856"/>
    <lineage>
        <taxon>Eukaryota</taxon>
        <taxon>Sar</taxon>
        <taxon>Stramenopiles</taxon>
        <taxon>Ochrophyta</taxon>
        <taxon>Bacillariophyta</taxon>
        <taxon>Bacillariophyceae</taxon>
        <taxon>Bacillariophycidae</taxon>
        <taxon>Bacillariales</taxon>
        <taxon>Bacillariaceae</taxon>
        <taxon>Cylindrotheca</taxon>
    </lineage>
</organism>
<evidence type="ECO:0000313" key="2">
    <source>
        <dbReference type="EMBL" id="CAJ1940350.1"/>
    </source>
</evidence>
<evidence type="ECO:0000256" key="1">
    <source>
        <dbReference type="SAM" id="MobiDB-lite"/>
    </source>
</evidence>
<reference evidence="2" key="1">
    <citation type="submission" date="2023-08" db="EMBL/GenBank/DDBJ databases">
        <authorList>
            <person name="Audoor S."/>
            <person name="Bilcke G."/>
        </authorList>
    </citation>
    <scope>NUCLEOTIDE SEQUENCE</scope>
</reference>
<name>A0AAD2CXF4_9STRA</name>
<evidence type="ECO:0000313" key="3">
    <source>
        <dbReference type="Proteomes" id="UP001295423"/>
    </source>
</evidence>
<keyword evidence="3" id="KW-1185">Reference proteome</keyword>
<dbReference type="Proteomes" id="UP001295423">
    <property type="component" value="Unassembled WGS sequence"/>
</dbReference>